<feature type="transmembrane region" description="Helical" evidence="7">
    <location>
        <begin position="54"/>
        <end position="75"/>
    </location>
</feature>
<feature type="transmembrane region" description="Helical" evidence="7">
    <location>
        <begin position="129"/>
        <end position="150"/>
    </location>
</feature>
<dbReference type="NCBIfam" id="TIGR00797">
    <property type="entry name" value="matE"/>
    <property type="match status" value="1"/>
</dbReference>
<keyword evidence="3" id="KW-1003">Cell membrane</keyword>
<dbReference type="GO" id="GO:0042910">
    <property type="term" value="F:xenobiotic transmembrane transporter activity"/>
    <property type="evidence" value="ECO:0007669"/>
    <property type="project" value="InterPro"/>
</dbReference>
<name>A0AB73T3H0_9FIRM</name>
<dbReference type="GO" id="GO:0005886">
    <property type="term" value="C:plasma membrane"/>
    <property type="evidence" value="ECO:0007669"/>
    <property type="project" value="UniProtKB-SubCell"/>
</dbReference>
<evidence type="ECO:0000256" key="2">
    <source>
        <dbReference type="ARBA" id="ARBA00022448"/>
    </source>
</evidence>
<feature type="transmembrane region" description="Helical" evidence="7">
    <location>
        <begin position="189"/>
        <end position="210"/>
    </location>
</feature>
<dbReference type="InterPro" id="IPR002528">
    <property type="entry name" value="MATE_fam"/>
</dbReference>
<proteinExistence type="predicted"/>
<evidence type="ECO:0000256" key="5">
    <source>
        <dbReference type="ARBA" id="ARBA00022989"/>
    </source>
</evidence>
<comment type="subcellular location">
    <subcellularLocation>
        <location evidence="1">Cell membrane</location>
        <topology evidence="1">Multi-pass membrane protein</topology>
    </subcellularLocation>
</comment>
<feature type="transmembrane region" description="Helical" evidence="7">
    <location>
        <begin position="236"/>
        <end position="260"/>
    </location>
</feature>
<evidence type="ECO:0000256" key="1">
    <source>
        <dbReference type="ARBA" id="ARBA00004651"/>
    </source>
</evidence>
<dbReference type="PANTHER" id="PTHR42925:SF2">
    <property type="entry name" value="NA+ DRIVEN MULTIDRUG EFFLUX PUMP"/>
    <property type="match status" value="1"/>
</dbReference>
<keyword evidence="5 7" id="KW-1133">Transmembrane helix</keyword>
<dbReference type="AlphaFoldDB" id="A0AB73T3H0"/>
<comment type="caution">
    <text evidence="8">The sequence shown here is derived from an EMBL/GenBank/DDBJ whole genome shotgun (WGS) entry which is preliminary data.</text>
</comment>
<feature type="transmembrane region" description="Helical" evidence="7">
    <location>
        <begin position="280"/>
        <end position="298"/>
    </location>
</feature>
<accession>A0AB73T3H0</accession>
<dbReference type="RefSeq" id="WP_109627051.1">
    <property type="nucleotide sequence ID" value="NZ_JANKBI010000024.1"/>
</dbReference>
<keyword evidence="4 7" id="KW-0812">Transmembrane</keyword>
<evidence type="ECO:0000256" key="7">
    <source>
        <dbReference type="SAM" id="Phobius"/>
    </source>
</evidence>
<evidence type="ECO:0000256" key="4">
    <source>
        <dbReference type="ARBA" id="ARBA00022692"/>
    </source>
</evidence>
<reference evidence="8 9" key="1">
    <citation type="submission" date="2018-05" db="EMBL/GenBank/DDBJ databases">
        <authorList>
            <person name="Goeker M."/>
            <person name="Huntemann M."/>
            <person name="Clum A."/>
            <person name="Pillay M."/>
            <person name="Palaniappan K."/>
            <person name="Varghese N."/>
            <person name="Mikhailova N."/>
            <person name="Stamatis D."/>
            <person name="Reddy T."/>
            <person name="Daum C."/>
            <person name="Shapiro N."/>
            <person name="Ivanova N."/>
            <person name="Kyrpides N."/>
            <person name="Woyke T."/>
        </authorList>
    </citation>
    <scope>NUCLEOTIDE SEQUENCE [LARGE SCALE GENOMIC DNA]</scope>
    <source>
        <strain evidence="8 9">DSM 26524</strain>
    </source>
</reference>
<feature type="transmembrane region" description="Helical" evidence="7">
    <location>
        <begin position="392"/>
        <end position="420"/>
    </location>
</feature>
<sequence>MNYKKDFYKKLMTLVIPIAFQQFMLAAVSASDAVMLGAVSQNALSAVSLAGQIQFVFNLFLAALTIGTSMFAAQYWGKGDTDSVEKILGIVLRVSAAVAIVFFAGTLLIPGYLMRIFTPEQDLIEKGVLYLRIVGASYLLTGVSQIYLCIMKNSGHAAKSTVISSSAVILNIVLNAVFIFGLLGAPEMGIAGAAIATVISRCVELLWVLAESMKKGYIKIRISYLLHKDRLLSKDLWRYTMPVLGNELVWGCGFTMYSVIMGHLGTDAVAANSVANVVKNLIACFCMGLGSGGGIIVGNELGRGELEKAREYGRRLCEMSIISGLLSGLLLLALSPAIMRAASLSTQAEDYLGWMLAMCAFYMVGKSVNSTTIAGIFCAGGDSKFGFKCDAVVMWLITVPLGFAAAFWLNLPVAAVYFIINMDEMIKLPAVYKHYKKYIWVKDLTRCRDSAADQIQPASPVSLRKAESD</sequence>
<dbReference type="InterPro" id="IPR047135">
    <property type="entry name" value="YsiQ"/>
</dbReference>
<dbReference type="Proteomes" id="UP000245412">
    <property type="component" value="Unassembled WGS sequence"/>
</dbReference>
<dbReference type="Pfam" id="PF01554">
    <property type="entry name" value="MatE"/>
    <property type="match status" value="2"/>
</dbReference>
<evidence type="ECO:0000256" key="6">
    <source>
        <dbReference type="ARBA" id="ARBA00023136"/>
    </source>
</evidence>
<feature type="transmembrane region" description="Helical" evidence="7">
    <location>
        <begin position="162"/>
        <end position="183"/>
    </location>
</feature>
<dbReference type="CDD" id="cd13134">
    <property type="entry name" value="MATE_like_8"/>
    <property type="match status" value="1"/>
</dbReference>
<feature type="transmembrane region" description="Helical" evidence="7">
    <location>
        <begin position="319"/>
        <end position="339"/>
    </location>
</feature>
<feature type="transmembrane region" description="Helical" evidence="7">
    <location>
        <begin position="87"/>
        <end position="109"/>
    </location>
</feature>
<keyword evidence="9" id="KW-1185">Reference proteome</keyword>
<evidence type="ECO:0000256" key="3">
    <source>
        <dbReference type="ARBA" id="ARBA00022475"/>
    </source>
</evidence>
<organism evidence="8 9">
    <name type="scientific">Murimonas intestini</name>
    <dbReference type="NCBI Taxonomy" id="1337051"/>
    <lineage>
        <taxon>Bacteria</taxon>
        <taxon>Bacillati</taxon>
        <taxon>Bacillota</taxon>
        <taxon>Clostridia</taxon>
        <taxon>Lachnospirales</taxon>
        <taxon>Lachnospiraceae</taxon>
        <taxon>Murimonas</taxon>
    </lineage>
</organism>
<keyword evidence="6 7" id="KW-0472">Membrane</keyword>
<keyword evidence="2" id="KW-0813">Transport</keyword>
<protein>
    <submittedName>
        <fullName evidence="8">MATE family efflux protein</fullName>
    </submittedName>
</protein>
<dbReference type="EMBL" id="QGGY01000007">
    <property type="protein sequence ID" value="PWJ75190.1"/>
    <property type="molecule type" value="Genomic_DNA"/>
</dbReference>
<feature type="transmembrane region" description="Helical" evidence="7">
    <location>
        <begin position="351"/>
        <end position="380"/>
    </location>
</feature>
<dbReference type="PIRSF" id="PIRSF006603">
    <property type="entry name" value="DinF"/>
    <property type="match status" value="1"/>
</dbReference>
<dbReference type="GO" id="GO:0015297">
    <property type="term" value="F:antiporter activity"/>
    <property type="evidence" value="ECO:0007669"/>
    <property type="project" value="InterPro"/>
</dbReference>
<evidence type="ECO:0000313" key="9">
    <source>
        <dbReference type="Proteomes" id="UP000245412"/>
    </source>
</evidence>
<dbReference type="InterPro" id="IPR048279">
    <property type="entry name" value="MdtK-like"/>
</dbReference>
<dbReference type="PANTHER" id="PTHR42925">
    <property type="entry name" value="MULTIDRUG AND TOXIN EFFLUX PROTEIN MATE FAMILY"/>
    <property type="match status" value="1"/>
</dbReference>
<evidence type="ECO:0000313" key="8">
    <source>
        <dbReference type="EMBL" id="PWJ75190.1"/>
    </source>
</evidence>
<gene>
    <name evidence="8" type="ORF">C7383_107197</name>
</gene>